<feature type="compositionally biased region" description="Basic residues" evidence="1">
    <location>
        <begin position="240"/>
        <end position="271"/>
    </location>
</feature>
<comment type="caution">
    <text evidence="2">The sequence shown here is derived from an EMBL/GenBank/DDBJ whole genome shotgun (WGS) entry which is preliminary data.</text>
</comment>
<protein>
    <submittedName>
        <fullName evidence="2">Uncharacterized protein</fullName>
    </submittedName>
</protein>
<name>A0A250XSH0_9CHLO</name>
<keyword evidence="3" id="KW-1185">Reference proteome</keyword>
<accession>A0A250XSH0</accession>
<feature type="compositionally biased region" description="Acidic residues" evidence="1">
    <location>
        <begin position="200"/>
        <end position="209"/>
    </location>
</feature>
<reference evidence="2 3" key="1">
    <citation type="submission" date="2017-08" db="EMBL/GenBank/DDBJ databases">
        <title>Acidophilic green algal genome provides insights into adaptation to an acidic environment.</title>
        <authorList>
            <person name="Hirooka S."/>
            <person name="Hirose Y."/>
            <person name="Kanesaki Y."/>
            <person name="Higuchi S."/>
            <person name="Fujiwara T."/>
            <person name="Onuma R."/>
            <person name="Era A."/>
            <person name="Ohbayashi R."/>
            <person name="Uzuka A."/>
            <person name="Nozaki H."/>
            <person name="Yoshikawa H."/>
            <person name="Miyagishima S.Y."/>
        </authorList>
    </citation>
    <scope>NUCLEOTIDE SEQUENCE [LARGE SCALE GENOMIC DNA]</scope>
    <source>
        <strain evidence="2 3">NIES-2499</strain>
    </source>
</reference>
<evidence type="ECO:0000256" key="1">
    <source>
        <dbReference type="SAM" id="MobiDB-lite"/>
    </source>
</evidence>
<dbReference type="AlphaFoldDB" id="A0A250XSH0"/>
<feature type="compositionally biased region" description="Low complexity" evidence="1">
    <location>
        <begin position="213"/>
        <end position="226"/>
    </location>
</feature>
<organism evidence="2 3">
    <name type="scientific">Chlamydomonas eustigma</name>
    <dbReference type="NCBI Taxonomy" id="1157962"/>
    <lineage>
        <taxon>Eukaryota</taxon>
        <taxon>Viridiplantae</taxon>
        <taxon>Chlorophyta</taxon>
        <taxon>core chlorophytes</taxon>
        <taxon>Chlorophyceae</taxon>
        <taxon>CS clade</taxon>
        <taxon>Chlamydomonadales</taxon>
        <taxon>Chlamydomonadaceae</taxon>
        <taxon>Chlamydomonas</taxon>
    </lineage>
</organism>
<gene>
    <name evidence="2" type="ORF">CEUSTIGMA_g13424.t1</name>
</gene>
<evidence type="ECO:0000313" key="2">
    <source>
        <dbReference type="EMBL" id="GAX86008.1"/>
    </source>
</evidence>
<proteinExistence type="predicted"/>
<dbReference type="EMBL" id="BEGY01000215">
    <property type="protein sequence ID" value="GAX86008.1"/>
    <property type="molecule type" value="Genomic_DNA"/>
</dbReference>
<sequence length="271" mass="30563">MPATIFAGLLDAATGYMMLRAYGAIAGVLDPPKSKKENIDRERESALLDLLPTKDLQKPRRKALTRVLRMTGQSIRTKLNGLLSNKNGANNPRYIALLEVKLRKEPMEHMAALAAKHLKKAADYPLTYPSLFPPEGSVVTFPSGVVHRWDDRAVTVQGKDMAVFVKMKNPKITFERLQTVMKKGWEEAEKFFYEDVDMETLPDADDDDESNKSADSSSSDSEAGGMSDEEGESPAPVQKHDKKRRINKQQHKMKQNSSKMRKSKKSKRDRR</sequence>
<feature type="region of interest" description="Disordered" evidence="1">
    <location>
        <begin position="200"/>
        <end position="271"/>
    </location>
</feature>
<evidence type="ECO:0000313" key="3">
    <source>
        <dbReference type="Proteomes" id="UP000232323"/>
    </source>
</evidence>
<dbReference type="Proteomes" id="UP000232323">
    <property type="component" value="Unassembled WGS sequence"/>
</dbReference>